<name>A0A518H2B8_9BACT</name>
<sequence length="224" mass="25245">MAEENKPTEQQVAWLAALAAMPTVYSRGTEKSNAELRAMADGLSVRYAPAKDHIYNAMRELKAANDAVDGALAEAARLLQEEGVAFRVKAAKEVQSAAFLLYQVTSWLDYSVQSYQWLLEYAQEIFRADDATDYARKQELAKKVNAELRERHQALRHPENGEPCVIYAMATRNGDGRYVLENRMTKKRSGSYKTLLELMPFRFTQDVARKEGLAGKKKKGESDS</sequence>
<proteinExistence type="predicted"/>
<dbReference type="AlphaFoldDB" id="A0A518H2B8"/>
<organism evidence="1 2">
    <name type="scientific">Tautonia plasticadhaerens</name>
    <dbReference type="NCBI Taxonomy" id="2527974"/>
    <lineage>
        <taxon>Bacteria</taxon>
        <taxon>Pseudomonadati</taxon>
        <taxon>Planctomycetota</taxon>
        <taxon>Planctomycetia</taxon>
        <taxon>Isosphaerales</taxon>
        <taxon>Isosphaeraceae</taxon>
        <taxon>Tautonia</taxon>
    </lineage>
</organism>
<gene>
    <name evidence="1" type="ORF">ElP_28860</name>
</gene>
<dbReference type="RefSeq" id="WP_145270276.1">
    <property type="nucleotide sequence ID" value="NZ_CP036426.1"/>
</dbReference>
<dbReference type="EMBL" id="CP036426">
    <property type="protein sequence ID" value="QDV34989.1"/>
    <property type="molecule type" value="Genomic_DNA"/>
</dbReference>
<reference evidence="1 2" key="1">
    <citation type="submission" date="2019-02" db="EMBL/GenBank/DDBJ databases">
        <title>Deep-cultivation of Planctomycetes and their phenomic and genomic characterization uncovers novel biology.</title>
        <authorList>
            <person name="Wiegand S."/>
            <person name="Jogler M."/>
            <person name="Boedeker C."/>
            <person name="Pinto D."/>
            <person name="Vollmers J."/>
            <person name="Rivas-Marin E."/>
            <person name="Kohn T."/>
            <person name="Peeters S.H."/>
            <person name="Heuer A."/>
            <person name="Rast P."/>
            <person name="Oberbeckmann S."/>
            <person name="Bunk B."/>
            <person name="Jeske O."/>
            <person name="Meyerdierks A."/>
            <person name="Storesund J.E."/>
            <person name="Kallscheuer N."/>
            <person name="Luecker S."/>
            <person name="Lage O.M."/>
            <person name="Pohl T."/>
            <person name="Merkel B.J."/>
            <person name="Hornburger P."/>
            <person name="Mueller R.-W."/>
            <person name="Bruemmer F."/>
            <person name="Labrenz M."/>
            <person name="Spormann A.M."/>
            <person name="Op den Camp H."/>
            <person name="Overmann J."/>
            <person name="Amann R."/>
            <person name="Jetten M.S.M."/>
            <person name="Mascher T."/>
            <person name="Medema M.H."/>
            <person name="Devos D.P."/>
            <person name="Kaster A.-K."/>
            <person name="Ovreas L."/>
            <person name="Rohde M."/>
            <person name="Galperin M.Y."/>
            <person name="Jogler C."/>
        </authorList>
    </citation>
    <scope>NUCLEOTIDE SEQUENCE [LARGE SCALE GENOMIC DNA]</scope>
    <source>
        <strain evidence="1 2">ElP</strain>
    </source>
</reference>
<protein>
    <submittedName>
        <fullName evidence="1">Uncharacterized protein</fullName>
    </submittedName>
</protein>
<accession>A0A518H2B8</accession>
<dbReference type="KEGG" id="tpla:ElP_28860"/>
<evidence type="ECO:0000313" key="1">
    <source>
        <dbReference type="EMBL" id="QDV34989.1"/>
    </source>
</evidence>
<keyword evidence="2" id="KW-1185">Reference proteome</keyword>
<evidence type="ECO:0000313" key="2">
    <source>
        <dbReference type="Proteomes" id="UP000317835"/>
    </source>
</evidence>
<dbReference type="Proteomes" id="UP000317835">
    <property type="component" value="Chromosome"/>
</dbReference>